<accession>A0A8K0SJP7</accession>
<sequence>MFQHFTLRHIPALLSGTTMAFGGLWPLWDARGAMLEFGMPANVADAPSSAPVMAVGTARTSILGFIMLLFYYRQQFEIVDSILAVTGFWAGAVDCYIVWKLGNRRQAIFRLVSSWLLALTGYLGWTANY</sequence>
<dbReference type="Proteomes" id="UP000813444">
    <property type="component" value="Unassembled WGS sequence"/>
</dbReference>
<name>A0A8K0SJP7_9HYPO</name>
<organism evidence="2 3">
    <name type="scientific">Stachybotrys elegans</name>
    <dbReference type="NCBI Taxonomy" id="80388"/>
    <lineage>
        <taxon>Eukaryota</taxon>
        <taxon>Fungi</taxon>
        <taxon>Dikarya</taxon>
        <taxon>Ascomycota</taxon>
        <taxon>Pezizomycotina</taxon>
        <taxon>Sordariomycetes</taxon>
        <taxon>Hypocreomycetidae</taxon>
        <taxon>Hypocreales</taxon>
        <taxon>Stachybotryaceae</taxon>
        <taxon>Stachybotrys</taxon>
    </lineage>
</organism>
<evidence type="ECO:0000313" key="3">
    <source>
        <dbReference type="Proteomes" id="UP000813444"/>
    </source>
</evidence>
<dbReference type="InterPro" id="IPR025363">
    <property type="entry name" value="DUF4267"/>
</dbReference>
<keyword evidence="1" id="KW-0472">Membrane</keyword>
<gene>
    <name evidence="2" type="ORF">B0I35DRAFT_361508</name>
</gene>
<feature type="transmembrane region" description="Helical" evidence="1">
    <location>
        <begin position="107"/>
        <end position="125"/>
    </location>
</feature>
<keyword evidence="3" id="KW-1185">Reference proteome</keyword>
<protein>
    <submittedName>
        <fullName evidence="2">Uncharacterized protein</fullName>
    </submittedName>
</protein>
<reference evidence="2" key="1">
    <citation type="journal article" date="2021" name="Nat. Commun.">
        <title>Genetic determinants of endophytism in the Arabidopsis root mycobiome.</title>
        <authorList>
            <person name="Mesny F."/>
            <person name="Miyauchi S."/>
            <person name="Thiergart T."/>
            <person name="Pickel B."/>
            <person name="Atanasova L."/>
            <person name="Karlsson M."/>
            <person name="Huettel B."/>
            <person name="Barry K.W."/>
            <person name="Haridas S."/>
            <person name="Chen C."/>
            <person name="Bauer D."/>
            <person name="Andreopoulos W."/>
            <person name="Pangilinan J."/>
            <person name="LaButti K."/>
            <person name="Riley R."/>
            <person name="Lipzen A."/>
            <person name="Clum A."/>
            <person name="Drula E."/>
            <person name="Henrissat B."/>
            <person name="Kohler A."/>
            <person name="Grigoriev I.V."/>
            <person name="Martin F.M."/>
            <person name="Hacquard S."/>
        </authorList>
    </citation>
    <scope>NUCLEOTIDE SEQUENCE</scope>
    <source>
        <strain evidence="2">MPI-CAGE-CH-0235</strain>
    </source>
</reference>
<comment type="caution">
    <text evidence="2">The sequence shown here is derived from an EMBL/GenBank/DDBJ whole genome shotgun (WGS) entry which is preliminary data.</text>
</comment>
<proteinExistence type="predicted"/>
<feature type="transmembrane region" description="Helical" evidence="1">
    <location>
        <begin position="48"/>
        <end position="70"/>
    </location>
</feature>
<dbReference type="Pfam" id="PF14087">
    <property type="entry name" value="DUF4267"/>
    <property type="match status" value="1"/>
</dbReference>
<dbReference type="OrthoDB" id="2989864at2759"/>
<dbReference type="EMBL" id="JAGPNK010000017">
    <property type="protein sequence ID" value="KAH7305768.1"/>
    <property type="molecule type" value="Genomic_DNA"/>
</dbReference>
<evidence type="ECO:0000256" key="1">
    <source>
        <dbReference type="SAM" id="Phobius"/>
    </source>
</evidence>
<dbReference type="AlphaFoldDB" id="A0A8K0SJP7"/>
<keyword evidence="1" id="KW-0812">Transmembrane</keyword>
<feature type="transmembrane region" description="Helical" evidence="1">
    <location>
        <begin position="12"/>
        <end position="28"/>
    </location>
</feature>
<evidence type="ECO:0000313" key="2">
    <source>
        <dbReference type="EMBL" id="KAH7305768.1"/>
    </source>
</evidence>
<keyword evidence="1" id="KW-1133">Transmembrane helix</keyword>